<evidence type="ECO:0000256" key="4">
    <source>
        <dbReference type="PROSITE-ProRule" id="PRU00182"/>
    </source>
</evidence>
<dbReference type="AlphaFoldDB" id="C5CGU5"/>
<dbReference type="Gene3D" id="3.30.2350.10">
    <property type="entry name" value="Pseudouridine synthase"/>
    <property type="match status" value="1"/>
</dbReference>
<evidence type="ECO:0000313" key="7">
    <source>
        <dbReference type="EMBL" id="ACR80614.1"/>
    </source>
</evidence>
<dbReference type="STRING" id="521045.Kole_1933"/>
<dbReference type="InterPro" id="IPR006225">
    <property type="entry name" value="PsdUridine_synth_RluC/D"/>
</dbReference>
<dbReference type="CDD" id="cd00165">
    <property type="entry name" value="S4"/>
    <property type="match status" value="1"/>
</dbReference>
<dbReference type="KEGG" id="kol:Kole_1933"/>
<dbReference type="Proteomes" id="UP000002382">
    <property type="component" value="Chromosome"/>
</dbReference>
<dbReference type="PANTHER" id="PTHR21600:SF44">
    <property type="entry name" value="RIBOSOMAL LARGE SUBUNIT PSEUDOURIDINE SYNTHASE D"/>
    <property type="match status" value="1"/>
</dbReference>
<comment type="similarity">
    <text evidence="1 5">Belongs to the pseudouridine synthase RluA family.</text>
</comment>
<dbReference type="NCBIfam" id="TIGR00005">
    <property type="entry name" value="rluA_subfam"/>
    <property type="match status" value="1"/>
</dbReference>
<dbReference type="HOGENOM" id="CLU_016902_4_4_0"/>
<dbReference type="eggNOG" id="COG0564">
    <property type="taxonomic scope" value="Bacteria"/>
</dbReference>
<reference evidence="7 8" key="2">
    <citation type="journal article" date="2011" name="J. Bacteriol.">
        <title>Genome Sequence of Kosmotoga olearia Strain TBF 19.5.1, a Thermophilic Bacterium with a Wide Growth Temperature Range, Isolated from the Troll B Oil Platform in the North Sea.</title>
        <authorList>
            <person name="Swithers K.S."/>
            <person name="Dipippo J.L."/>
            <person name="Bruce D.C."/>
            <person name="Detter C."/>
            <person name="Tapia R."/>
            <person name="Han S."/>
            <person name="Goodwin L.A."/>
            <person name="Han J."/>
            <person name="Woyke T."/>
            <person name="Pitluck S."/>
            <person name="Pennacchio L."/>
            <person name="Nolan M."/>
            <person name="Mikhailova N."/>
            <person name="Land M.L."/>
            <person name="Nesbo C.L."/>
            <person name="Gogarten J.P."/>
            <person name="Noll K.M."/>
        </authorList>
    </citation>
    <scope>NUCLEOTIDE SEQUENCE [LARGE SCALE GENOMIC DNA]</scope>
    <source>
        <strain evidence="8">ATCC BAA-1733 / DSM 21960 / TBF 19.5.1</strain>
    </source>
</reference>
<organism evidence="7 8">
    <name type="scientific">Kosmotoga olearia (strain ATCC BAA-1733 / DSM 21960 / TBF 19.5.1)</name>
    <dbReference type="NCBI Taxonomy" id="521045"/>
    <lineage>
        <taxon>Bacteria</taxon>
        <taxon>Thermotogati</taxon>
        <taxon>Thermotogota</taxon>
        <taxon>Thermotogae</taxon>
        <taxon>Kosmotogales</taxon>
        <taxon>Kosmotogaceae</taxon>
        <taxon>Kosmotoga</taxon>
    </lineage>
</organism>
<dbReference type="InterPro" id="IPR050188">
    <property type="entry name" value="RluA_PseudoU_synthase"/>
</dbReference>
<dbReference type="EMBL" id="CP001634">
    <property type="protein sequence ID" value="ACR80614.1"/>
    <property type="molecule type" value="Genomic_DNA"/>
</dbReference>
<dbReference type="RefSeq" id="WP_015869257.1">
    <property type="nucleotide sequence ID" value="NC_012785.1"/>
</dbReference>
<evidence type="ECO:0000256" key="5">
    <source>
        <dbReference type="RuleBase" id="RU362028"/>
    </source>
</evidence>
<evidence type="ECO:0000256" key="2">
    <source>
        <dbReference type="ARBA" id="ARBA00023235"/>
    </source>
</evidence>
<evidence type="ECO:0000259" key="6">
    <source>
        <dbReference type="SMART" id="SM00363"/>
    </source>
</evidence>
<dbReference type="PROSITE" id="PS50889">
    <property type="entry name" value="S4"/>
    <property type="match status" value="1"/>
</dbReference>
<evidence type="ECO:0000256" key="1">
    <source>
        <dbReference type="ARBA" id="ARBA00010876"/>
    </source>
</evidence>
<dbReference type="CDD" id="cd02869">
    <property type="entry name" value="PseudoU_synth_RluA_like"/>
    <property type="match status" value="1"/>
</dbReference>
<keyword evidence="4" id="KW-0694">RNA-binding</keyword>
<dbReference type="GO" id="GO:0120159">
    <property type="term" value="F:rRNA pseudouridine synthase activity"/>
    <property type="evidence" value="ECO:0007669"/>
    <property type="project" value="UniProtKB-ARBA"/>
</dbReference>
<dbReference type="OrthoDB" id="9807829at2"/>
<feature type="domain" description="RNA-binding S4" evidence="6">
    <location>
        <begin position="14"/>
        <end position="80"/>
    </location>
</feature>
<feature type="active site" evidence="3">
    <location>
        <position position="139"/>
    </location>
</feature>
<dbReference type="Gene3D" id="3.10.290.10">
    <property type="entry name" value="RNA-binding S4 domain"/>
    <property type="match status" value="1"/>
</dbReference>
<accession>C5CGU5</accession>
<dbReference type="SUPFAM" id="SSF55120">
    <property type="entry name" value="Pseudouridine synthase"/>
    <property type="match status" value="1"/>
</dbReference>
<keyword evidence="2 5" id="KW-0413">Isomerase</keyword>
<evidence type="ECO:0000313" key="8">
    <source>
        <dbReference type="Proteomes" id="UP000002382"/>
    </source>
</evidence>
<dbReference type="PANTHER" id="PTHR21600">
    <property type="entry name" value="MITOCHONDRIAL RNA PSEUDOURIDINE SYNTHASE"/>
    <property type="match status" value="1"/>
</dbReference>
<dbReference type="SUPFAM" id="SSF55174">
    <property type="entry name" value="Alpha-L RNA-binding motif"/>
    <property type="match status" value="1"/>
</dbReference>
<dbReference type="InterPro" id="IPR036986">
    <property type="entry name" value="S4_RNA-bd_sf"/>
</dbReference>
<comment type="catalytic activity">
    <reaction evidence="5">
        <text>a uridine in RNA = a pseudouridine in RNA</text>
        <dbReference type="Rhea" id="RHEA:48348"/>
        <dbReference type="Rhea" id="RHEA-COMP:12068"/>
        <dbReference type="Rhea" id="RHEA-COMP:12069"/>
        <dbReference type="ChEBI" id="CHEBI:65314"/>
        <dbReference type="ChEBI" id="CHEBI:65315"/>
    </reaction>
</comment>
<sequence length="311" mass="35282">MPEEQIVTNREDGWRLDKFLSEKAPQWVSRTAIQRHIKDGGVLVNGEKKKASYRVKSGDIVTYTFPEKVEPGTVEPENIPLNIIYEDHDIIVVNKPPDMIVHPVHNKTSGTLVNALLNYCNDLQGIGGIMRPGIVHRLDKETSGVIVVAKNDRAHNSLVQQFKARTTEKYYLAIARGKTPLQGEINFSLARHPVNRLKMTVSATGKESHTLFKTITYFGNIASLVLAKPKTGRTHQIRVHFKEIGHPLLGDKLYGRHKDDIILGAERHMLHALQISIHHPRTGEKMTFVARVPEDMLKVIRNLFELRRKQL</sequence>
<dbReference type="GO" id="GO:0003723">
    <property type="term" value="F:RNA binding"/>
    <property type="evidence" value="ECO:0007669"/>
    <property type="project" value="UniProtKB-KW"/>
</dbReference>
<reference evidence="7 8" key="1">
    <citation type="submission" date="2009-06" db="EMBL/GenBank/DDBJ databases">
        <title>Complete sequence of Thermotogales bacterium TBF 19.5.1.</title>
        <authorList>
            <consortium name="US DOE Joint Genome Institute"/>
            <person name="Lucas S."/>
            <person name="Copeland A."/>
            <person name="Lapidus A."/>
            <person name="Glavina del Rio T."/>
            <person name="Tice H."/>
            <person name="Bruce D."/>
            <person name="Goodwin L."/>
            <person name="Pitluck S."/>
            <person name="Chertkov O."/>
            <person name="Brettin T."/>
            <person name="Detter J.C."/>
            <person name="Han C."/>
            <person name="Schmutz J."/>
            <person name="Larimer F."/>
            <person name="Land M."/>
            <person name="Hauser L."/>
            <person name="Kyrpides N."/>
            <person name="Ovchinnikova G."/>
            <person name="Noll K."/>
        </authorList>
    </citation>
    <scope>NUCLEOTIDE SEQUENCE [LARGE SCALE GENOMIC DNA]</scope>
    <source>
        <strain evidence="8">ATCC BAA-1733 / DSM 21960 / TBF 19.5.1</strain>
    </source>
</reference>
<dbReference type="InterPro" id="IPR002942">
    <property type="entry name" value="S4_RNA-bd"/>
</dbReference>
<dbReference type="Pfam" id="PF00849">
    <property type="entry name" value="PseudoU_synth_2"/>
    <property type="match status" value="1"/>
</dbReference>
<dbReference type="EC" id="5.4.99.-" evidence="5"/>
<name>C5CGU5_KOSOT</name>
<dbReference type="InterPro" id="IPR006145">
    <property type="entry name" value="PsdUridine_synth_RsuA/RluA"/>
</dbReference>
<dbReference type="GO" id="GO:0000455">
    <property type="term" value="P:enzyme-directed rRNA pseudouridine synthesis"/>
    <property type="evidence" value="ECO:0007669"/>
    <property type="project" value="UniProtKB-ARBA"/>
</dbReference>
<comment type="function">
    <text evidence="5">Responsible for synthesis of pseudouridine from uracil.</text>
</comment>
<dbReference type="Pfam" id="PF01479">
    <property type="entry name" value="S4"/>
    <property type="match status" value="1"/>
</dbReference>
<protein>
    <recommendedName>
        <fullName evidence="5">Pseudouridine synthase</fullName>
        <ecNumber evidence="5">5.4.99.-</ecNumber>
    </recommendedName>
</protein>
<dbReference type="SMART" id="SM00363">
    <property type="entry name" value="S4"/>
    <property type="match status" value="1"/>
</dbReference>
<evidence type="ECO:0000256" key="3">
    <source>
        <dbReference type="PIRSR" id="PIRSR606225-1"/>
    </source>
</evidence>
<dbReference type="PROSITE" id="PS01129">
    <property type="entry name" value="PSI_RLU"/>
    <property type="match status" value="1"/>
</dbReference>
<dbReference type="InterPro" id="IPR006224">
    <property type="entry name" value="PsdUridine_synth_RluA-like_CS"/>
</dbReference>
<gene>
    <name evidence="7" type="ordered locus">Kole_1933</name>
</gene>
<keyword evidence="8" id="KW-1185">Reference proteome</keyword>
<proteinExistence type="inferred from homology"/>
<dbReference type="InterPro" id="IPR020103">
    <property type="entry name" value="PsdUridine_synth_cat_dom_sf"/>
</dbReference>